<dbReference type="NCBIfam" id="TIGR01536">
    <property type="entry name" value="asn_synth_AEB"/>
    <property type="match status" value="1"/>
</dbReference>
<dbReference type="Gene3D" id="3.60.20.10">
    <property type="entry name" value="Glutamine Phosphoribosylpyrophosphate, subunit 1, domain 1"/>
    <property type="match status" value="1"/>
</dbReference>
<dbReference type="InterPro" id="IPR014729">
    <property type="entry name" value="Rossmann-like_a/b/a_fold"/>
</dbReference>
<keyword evidence="14" id="KW-1185">Reference proteome</keyword>
<evidence type="ECO:0000256" key="1">
    <source>
        <dbReference type="ARBA" id="ARBA00005187"/>
    </source>
</evidence>
<dbReference type="OrthoDB" id="9763290at2"/>
<dbReference type="STRING" id="640635.SAMN04489806_1918"/>
<dbReference type="CDD" id="cd00712">
    <property type="entry name" value="AsnB"/>
    <property type="match status" value="1"/>
</dbReference>
<keyword evidence="7 9" id="KW-0315">Glutamine amidotransferase</keyword>
<evidence type="ECO:0000256" key="6">
    <source>
        <dbReference type="ARBA" id="ARBA00022888"/>
    </source>
</evidence>
<evidence type="ECO:0000313" key="13">
    <source>
        <dbReference type="EMBL" id="SEB84122.1"/>
    </source>
</evidence>
<dbReference type="InterPro" id="IPR017932">
    <property type="entry name" value="GATase_2_dom"/>
</dbReference>
<dbReference type="Pfam" id="PF13537">
    <property type="entry name" value="GATase_7"/>
    <property type="match status" value="1"/>
</dbReference>
<feature type="binding site" evidence="10">
    <location>
        <position position="264"/>
    </location>
    <ligand>
        <name>ATP</name>
        <dbReference type="ChEBI" id="CHEBI:30616"/>
    </ligand>
</feature>
<gene>
    <name evidence="13" type="ORF">SAMN04489806_1918</name>
</gene>
<dbReference type="EMBL" id="FNRY01000001">
    <property type="protein sequence ID" value="SEB84122.1"/>
    <property type="molecule type" value="Genomic_DNA"/>
</dbReference>
<feature type="site" description="Important for beta-aspartyl-AMP intermediate formation" evidence="11">
    <location>
        <position position="368"/>
    </location>
</feature>
<evidence type="ECO:0000256" key="11">
    <source>
        <dbReference type="PIRSR" id="PIRSR001589-3"/>
    </source>
</evidence>
<feature type="active site" description="For GATase activity" evidence="9">
    <location>
        <position position="2"/>
    </location>
</feature>
<comment type="similarity">
    <text evidence="2">Belongs to the asparagine synthetase family.</text>
</comment>
<organism evidence="13 14">
    <name type="scientific">Paramicrobacterium humi</name>
    <dbReference type="NCBI Taxonomy" id="640635"/>
    <lineage>
        <taxon>Bacteria</taxon>
        <taxon>Bacillati</taxon>
        <taxon>Actinomycetota</taxon>
        <taxon>Actinomycetes</taxon>
        <taxon>Micrococcales</taxon>
        <taxon>Microbacteriaceae</taxon>
        <taxon>Paramicrobacterium</taxon>
    </lineage>
</organism>
<keyword evidence="4 10" id="KW-0547">Nucleotide-binding</keyword>
<dbReference type="InterPro" id="IPR006426">
    <property type="entry name" value="Asn_synth_AEB"/>
</dbReference>
<dbReference type="RefSeq" id="WP_091183175.1">
    <property type="nucleotide sequence ID" value="NZ_FNRY01000001.1"/>
</dbReference>
<keyword evidence="6 9" id="KW-0061">Asparagine biosynthesis</keyword>
<evidence type="ECO:0000256" key="10">
    <source>
        <dbReference type="PIRSR" id="PIRSR001589-2"/>
    </source>
</evidence>
<evidence type="ECO:0000313" key="14">
    <source>
        <dbReference type="Proteomes" id="UP000199183"/>
    </source>
</evidence>
<evidence type="ECO:0000259" key="12">
    <source>
        <dbReference type="PROSITE" id="PS51278"/>
    </source>
</evidence>
<evidence type="ECO:0000256" key="2">
    <source>
        <dbReference type="ARBA" id="ARBA00005752"/>
    </source>
</evidence>
<feature type="binding site" evidence="10">
    <location>
        <position position="292"/>
    </location>
    <ligand>
        <name>ATP</name>
        <dbReference type="ChEBI" id="CHEBI:30616"/>
    </ligand>
</feature>
<dbReference type="PIRSF" id="PIRSF001589">
    <property type="entry name" value="Asn_synthetase_glu-h"/>
    <property type="match status" value="1"/>
</dbReference>
<name>A0A1H4MP44_9MICO</name>
<keyword evidence="5 10" id="KW-0067">ATP-binding</keyword>
<evidence type="ECO:0000256" key="9">
    <source>
        <dbReference type="PIRSR" id="PIRSR001589-1"/>
    </source>
</evidence>
<dbReference type="InterPro" id="IPR029055">
    <property type="entry name" value="Ntn_hydrolases_N"/>
</dbReference>
<dbReference type="Gene3D" id="3.40.50.620">
    <property type="entry name" value="HUPs"/>
    <property type="match status" value="2"/>
</dbReference>
<dbReference type="SUPFAM" id="SSF56235">
    <property type="entry name" value="N-terminal nucleophile aminohydrolases (Ntn hydrolases)"/>
    <property type="match status" value="1"/>
</dbReference>
<evidence type="ECO:0000256" key="3">
    <source>
        <dbReference type="ARBA" id="ARBA00012737"/>
    </source>
</evidence>
<dbReference type="InterPro" id="IPR033738">
    <property type="entry name" value="AsnB_N"/>
</dbReference>
<dbReference type="InterPro" id="IPR051786">
    <property type="entry name" value="ASN_synthetase/amidase"/>
</dbReference>
<accession>A0A1H4MP44</accession>
<dbReference type="Pfam" id="PF00733">
    <property type="entry name" value="Asn_synthase"/>
    <property type="match status" value="1"/>
</dbReference>
<feature type="binding site" evidence="10">
    <location>
        <begin position="366"/>
        <end position="367"/>
    </location>
    <ligand>
        <name>ATP</name>
        <dbReference type="ChEBI" id="CHEBI:30616"/>
    </ligand>
</feature>
<evidence type="ECO:0000256" key="5">
    <source>
        <dbReference type="ARBA" id="ARBA00022840"/>
    </source>
</evidence>
<evidence type="ECO:0000256" key="4">
    <source>
        <dbReference type="ARBA" id="ARBA00022741"/>
    </source>
</evidence>
<dbReference type="SUPFAM" id="SSF52402">
    <property type="entry name" value="Adenine nucleotide alpha hydrolases-like"/>
    <property type="match status" value="1"/>
</dbReference>
<dbReference type="PANTHER" id="PTHR43284:SF1">
    <property type="entry name" value="ASPARAGINE SYNTHETASE"/>
    <property type="match status" value="1"/>
</dbReference>
<dbReference type="CDD" id="cd01991">
    <property type="entry name" value="Asn_synthase_B_C"/>
    <property type="match status" value="1"/>
</dbReference>
<dbReference type="InterPro" id="IPR001962">
    <property type="entry name" value="Asn_synthase"/>
</dbReference>
<dbReference type="PROSITE" id="PS51278">
    <property type="entry name" value="GATASE_TYPE_2"/>
    <property type="match status" value="1"/>
</dbReference>
<comment type="pathway">
    <text evidence="1">Amino-acid biosynthesis; L-asparagine biosynthesis; L-asparagine from L-aspartate (L-Gln route): step 1/1.</text>
</comment>
<dbReference type="Proteomes" id="UP000199183">
    <property type="component" value="Unassembled WGS sequence"/>
</dbReference>
<evidence type="ECO:0000256" key="7">
    <source>
        <dbReference type="ARBA" id="ARBA00022962"/>
    </source>
</evidence>
<dbReference type="EC" id="6.3.5.4" evidence="3"/>
<proteinExistence type="inferred from homology"/>
<dbReference type="GO" id="GO:0005524">
    <property type="term" value="F:ATP binding"/>
    <property type="evidence" value="ECO:0007669"/>
    <property type="project" value="UniProtKB-KW"/>
</dbReference>
<sequence>MCGIAGVIDVDGVTLKPDPADLLPRMLRAIEHRGPDSSTWRQSGAATLGTVRLAMVDKPTSLQPMPDREGRYLLCFNGEIYNFRELRAELEASGAVFATSGDTEVLLYALVEWGVDALPRLRGQFALAFWDSVLRTLLLARDRFGIVPLFWTHPSGSRLGFASQVSALAEAGYDIRLSLNDVVDAGVLWGVHPGHSCFAGVRSVPPGGYVQLGGGDVQEGLYWEFAFAEERNVAPLAEQAAELARRLRTAVARRVPAYGDPAVLLSGGLDSSAVLAILRRMEPASTINSFSIRFASSVLDEEPFQQLASSAFATVHDGVCCDDESVAAALAEVVERAESPLVRTAPAASVRLAAHIKGKGIRAVLSGEGADELLCGYDLFKVARIRSRWATNPDAADQLTELENVMAQQKQLGRAIERAFYEQGVDDPDDPIFSHLNRWAASHRITQYLLPQLRELFPLERILDGVRERLPKASLSWSSVERAQLLEVRYFLAHSLLANQCDRPYMAHSIEARYPFLDEDVVDFALTLPERSKLEGTNEKRVLKEAMADDVPEAITGRVKQPYTAPEGDIFRSQAGDELLTVYASPRALRSVGIFDEKRVAWLIAKLKRGRTSFHDDLALLWVVSTQILGTRYGVADSVSPAAASQMIGVPRG</sequence>
<feature type="binding site" evidence="10">
    <location>
        <position position="102"/>
    </location>
    <ligand>
        <name>L-glutamine</name>
        <dbReference type="ChEBI" id="CHEBI:58359"/>
    </ligand>
</feature>
<dbReference type="GO" id="GO:0006529">
    <property type="term" value="P:asparagine biosynthetic process"/>
    <property type="evidence" value="ECO:0007669"/>
    <property type="project" value="UniProtKB-KW"/>
</dbReference>
<keyword evidence="9" id="KW-0028">Amino-acid biosynthesis</keyword>
<protein>
    <recommendedName>
        <fullName evidence="3">asparagine synthase (glutamine-hydrolyzing)</fullName>
        <ecNumber evidence="3">6.3.5.4</ecNumber>
    </recommendedName>
</protein>
<comment type="catalytic activity">
    <reaction evidence="8">
        <text>L-aspartate + L-glutamine + ATP + H2O = L-asparagine + L-glutamate + AMP + diphosphate + H(+)</text>
        <dbReference type="Rhea" id="RHEA:12228"/>
        <dbReference type="ChEBI" id="CHEBI:15377"/>
        <dbReference type="ChEBI" id="CHEBI:15378"/>
        <dbReference type="ChEBI" id="CHEBI:29985"/>
        <dbReference type="ChEBI" id="CHEBI:29991"/>
        <dbReference type="ChEBI" id="CHEBI:30616"/>
        <dbReference type="ChEBI" id="CHEBI:33019"/>
        <dbReference type="ChEBI" id="CHEBI:58048"/>
        <dbReference type="ChEBI" id="CHEBI:58359"/>
        <dbReference type="ChEBI" id="CHEBI:456215"/>
        <dbReference type="EC" id="6.3.5.4"/>
    </reaction>
</comment>
<dbReference type="PANTHER" id="PTHR43284">
    <property type="entry name" value="ASPARAGINE SYNTHETASE (GLUTAMINE-HYDROLYZING)"/>
    <property type="match status" value="1"/>
</dbReference>
<feature type="domain" description="Glutamine amidotransferase type-2" evidence="12">
    <location>
        <begin position="2"/>
        <end position="215"/>
    </location>
</feature>
<reference evidence="13 14" key="1">
    <citation type="submission" date="2016-10" db="EMBL/GenBank/DDBJ databases">
        <authorList>
            <person name="de Groot N.N."/>
        </authorList>
    </citation>
    <scope>NUCLEOTIDE SEQUENCE [LARGE SCALE GENOMIC DNA]</scope>
    <source>
        <strain evidence="13 14">DSM 21799</strain>
    </source>
</reference>
<dbReference type="AlphaFoldDB" id="A0A1H4MP44"/>
<dbReference type="GO" id="GO:0004066">
    <property type="term" value="F:asparagine synthase (glutamine-hydrolyzing) activity"/>
    <property type="evidence" value="ECO:0007669"/>
    <property type="project" value="UniProtKB-EC"/>
</dbReference>
<evidence type="ECO:0000256" key="8">
    <source>
        <dbReference type="ARBA" id="ARBA00048741"/>
    </source>
</evidence>